<dbReference type="CDD" id="cd13440">
    <property type="entry name" value="CamS_repeat_2"/>
    <property type="match status" value="1"/>
</dbReference>
<evidence type="ECO:0000313" key="4">
    <source>
        <dbReference type="Proteomes" id="UP000185568"/>
    </source>
</evidence>
<dbReference type="Pfam" id="PF07537">
    <property type="entry name" value="CamS"/>
    <property type="match status" value="1"/>
</dbReference>
<name>A0A1Q8Q6J1_9BACI</name>
<sequence>MNLQNKRWLFLKKKWFLMAASVALLMTGCAPALQNDDEVTHENGEEQTAIIPSYQISENFYRTIVPFEPGKARGMVVSNLNTRYDIIEFETGLMRIAQEHFSPDNHFFQEGQVLEEDVVRSWLRRKYTDAQLKESEMTEEENLGLNPVDNGEGSIDERNERSPIYLAHIMEHNYLTKKDDNSLQLDGVVIGLALNSVHYYQREQYGAQYEFTIPDEKIEEEGKKIAAQVASRLRAMDKTKNVPITIALFQQAPQNAVVAGNFIAYTHLDAGDKEVNDWKNIDEEYVLFPSVAAEEAHREDATYFLNFKQDVEEYFNNFNGVIGRALYSGGELSSLKIEIPIQFYGKAEAIGFTQFVTGLVMDHFPAYVPIEVSITSTGGPEALIVKEANAEEPYVHIYE</sequence>
<reference evidence="3 4" key="1">
    <citation type="submission" date="2016-12" db="EMBL/GenBank/DDBJ databases">
        <title>Domibacillus antri genome sequencing.</title>
        <authorList>
            <person name="Verma A."/>
            <person name="Krishnamurthi S."/>
        </authorList>
    </citation>
    <scope>NUCLEOTIDE SEQUENCE [LARGE SCALE GENOMIC DNA]</scope>
    <source>
        <strain evidence="3 4">XD80</strain>
    </source>
</reference>
<dbReference type="Proteomes" id="UP000185568">
    <property type="component" value="Unassembled WGS sequence"/>
</dbReference>
<dbReference type="EMBL" id="MSDU01000011">
    <property type="protein sequence ID" value="OLN22963.1"/>
    <property type="molecule type" value="Genomic_DNA"/>
</dbReference>
<evidence type="ECO:0000256" key="1">
    <source>
        <dbReference type="SAM" id="MobiDB-lite"/>
    </source>
</evidence>
<proteinExistence type="predicted"/>
<evidence type="ECO:0000256" key="2">
    <source>
        <dbReference type="SAM" id="SignalP"/>
    </source>
</evidence>
<dbReference type="PIRSF" id="PIRSF012509">
    <property type="entry name" value="CamS"/>
    <property type="match status" value="1"/>
</dbReference>
<accession>A0A1Q8Q6J1</accession>
<comment type="caution">
    <text evidence="3">The sequence shown here is derived from an EMBL/GenBank/DDBJ whole genome shotgun (WGS) entry which is preliminary data.</text>
</comment>
<feature type="signal peptide" evidence="2">
    <location>
        <begin position="1"/>
        <end position="32"/>
    </location>
</feature>
<keyword evidence="2" id="KW-0732">Signal</keyword>
<dbReference type="CDD" id="cd13441">
    <property type="entry name" value="CamS_repeat_1"/>
    <property type="match status" value="1"/>
</dbReference>
<organism evidence="3 4">
    <name type="scientific">Domibacillus antri</name>
    <dbReference type="NCBI Taxonomy" id="1714264"/>
    <lineage>
        <taxon>Bacteria</taxon>
        <taxon>Bacillati</taxon>
        <taxon>Bacillota</taxon>
        <taxon>Bacilli</taxon>
        <taxon>Bacillales</taxon>
        <taxon>Bacillaceae</taxon>
        <taxon>Domibacillus</taxon>
    </lineage>
</organism>
<dbReference type="STRING" id="1714264.BTO30_06820"/>
<dbReference type="Gene3D" id="3.10.570.10">
    <property type="entry name" value="sex pheromone staph- cam373 precursor domain"/>
    <property type="match status" value="1"/>
</dbReference>
<evidence type="ECO:0008006" key="5">
    <source>
        <dbReference type="Google" id="ProtNLM"/>
    </source>
</evidence>
<evidence type="ECO:0000313" key="3">
    <source>
        <dbReference type="EMBL" id="OLN22963.1"/>
    </source>
</evidence>
<dbReference type="InterPro" id="IPR011426">
    <property type="entry name" value="CamS"/>
</dbReference>
<dbReference type="AlphaFoldDB" id="A0A1Q8Q6J1"/>
<gene>
    <name evidence="3" type="ORF">BTO30_06820</name>
</gene>
<feature type="region of interest" description="Disordered" evidence="1">
    <location>
        <begin position="133"/>
        <end position="155"/>
    </location>
</feature>
<dbReference type="PROSITE" id="PS51257">
    <property type="entry name" value="PROKAR_LIPOPROTEIN"/>
    <property type="match status" value="1"/>
</dbReference>
<protein>
    <recommendedName>
        <fullName evidence="5">CamS family sex pheromone protein</fullName>
    </recommendedName>
</protein>
<keyword evidence="4" id="KW-1185">Reference proteome</keyword>
<feature type="chain" id="PRO_5012322027" description="CamS family sex pheromone protein" evidence="2">
    <location>
        <begin position="33"/>
        <end position="399"/>
    </location>
</feature>
<dbReference type="OrthoDB" id="9795361at2"/>